<evidence type="ECO:0000256" key="5">
    <source>
        <dbReference type="PROSITE-ProRule" id="PRU01248"/>
    </source>
</evidence>
<comment type="similarity">
    <text evidence="1">Belongs to the 'phage' integrase family.</text>
</comment>
<dbReference type="Gene3D" id="1.10.443.10">
    <property type="entry name" value="Intergrase catalytic core"/>
    <property type="match status" value="1"/>
</dbReference>
<dbReference type="Pfam" id="PF00589">
    <property type="entry name" value="Phage_integrase"/>
    <property type="match status" value="1"/>
</dbReference>
<dbReference type="SUPFAM" id="SSF56349">
    <property type="entry name" value="DNA breaking-rejoining enzymes"/>
    <property type="match status" value="1"/>
</dbReference>
<keyword evidence="3 5" id="KW-0238">DNA-binding</keyword>
<dbReference type="InterPro" id="IPR004107">
    <property type="entry name" value="Integrase_SAM-like_N"/>
</dbReference>
<feature type="domain" description="Tyr recombinase" evidence="6">
    <location>
        <begin position="99"/>
        <end position="290"/>
    </location>
</feature>
<dbReference type="Gene3D" id="1.10.150.130">
    <property type="match status" value="1"/>
</dbReference>
<dbReference type="PROSITE" id="PS51898">
    <property type="entry name" value="TYR_RECOMBINASE"/>
    <property type="match status" value="1"/>
</dbReference>
<dbReference type="InterPro" id="IPR010998">
    <property type="entry name" value="Integrase_recombinase_N"/>
</dbReference>
<reference evidence="8 9" key="1">
    <citation type="submission" date="2024-02" db="EMBL/GenBank/DDBJ databases">
        <title>Seven novel Bacillus-like species.</title>
        <authorList>
            <person name="Liu G."/>
        </authorList>
    </citation>
    <scope>NUCLEOTIDE SEQUENCE [LARGE SCALE GENOMIC DNA]</scope>
    <source>
        <strain evidence="8 9">FJAT-52054</strain>
    </source>
</reference>
<evidence type="ECO:0000313" key="8">
    <source>
        <dbReference type="EMBL" id="WXB97264.1"/>
    </source>
</evidence>
<dbReference type="EMBL" id="CP147407">
    <property type="protein sequence ID" value="WXB97264.1"/>
    <property type="molecule type" value="Genomic_DNA"/>
</dbReference>
<evidence type="ECO:0000259" key="7">
    <source>
        <dbReference type="PROSITE" id="PS51900"/>
    </source>
</evidence>
<accession>A0ABZ2NIA6</accession>
<evidence type="ECO:0000256" key="2">
    <source>
        <dbReference type="ARBA" id="ARBA00022908"/>
    </source>
</evidence>
<dbReference type="PANTHER" id="PTHR30349:SF41">
    <property type="entry name" value="INTEGRASE_RECOMBINASE PROTEIN MJ0367-RELATED"/>
    <property type="match status" value="1"/>
</dbReference>
<dbReference type="InterPro" id="IPR002104">
    <property type="entry name" value="Integrase_catalytic"/>
</dbReference>
<protein>
    <submittedName>
        <fullName evidence="8">Tyrosine-type recombinase/integrase</fullName>
    </submittedName>
</protein>
<keyword evidence="4" id="KW-0233">DNA recombination</keyword>
<proteinExistence type="inferred from homology"/>
<evidence type="ECO:0000259" key="6">
    <source>
        <dbReference type="PROSITE" id="PS51898"/>
    </source>
</evidence>
<gene>
    <name evidence="8" type="ORF">WCV65_01790</name>
</gene>
<dbReference type="Pfam" id="PF02899">
    <property type="entry name" value="Phage_int_SAM_1"/>
    <property type="match status" value="1"/>
</dbReference>
<dbReference type="CDD" id="cd00397">
    <property type="entry name" value="DNA_BRE_C"/>
    <property type="match status" value="1"/>
</dbReference>
<organism evidence="8 9">
    <name type="scientific">Metabacillus sediminis</name>
    <dbReference type="NCBI Taxonomy" id="3117746"/>
    <lineage>
        <taxon>Bacteria</taxon>
        <taxon>Bacillati</taxon>
        <taxon>Bacillota</taxon>
        <taxon>Bacilli</taxon>
        <taxon>Bacillales</taxon>
        <taxon>Bacillaceae</taxon>
        <taxon>Metabacillus</taxon>
    </lineage>
</organism>
<dbReference type="InterPro" id="IPR011010">
    <property type="entry name" value="DNA_brk_join_enz"/>
</dbReference>
<evidence type="ECO:0000256" key="3">
    <source>
        <dbReference type="ARBA" id="ARBA00023125"/>
    </source>
</evidence>
<dbReference type="PANTHER" id="PTHR30349">
    <property type="entry name" value="PHAGE INTEGRASE-RELATED"/>
    <property type="match status" value="1"/>
</dbReference>
<dbReference type="InterPro" id="IPR044068">
    <property type="entry name" value="CB"/>
</dbReference>
<evidence type="ECO:0000256" key="1">
    <source>
        <dbReference type="ARBA" id="ARBA00008857"/>
    </source>
</evidence>
<feature type="domain" description="Core-binding (CB)" evidence="7">
    <location>
        <begin position="1"/>
        <end position="78"/>
    </location>
</feature>
<dbReference type="Proteomes" id="UP001377337">
    <property type="component" value="Chromosome"/>
</dbReference>
<keyword evidence="2" id="KW-0229">DNA integration</keyword>
<sequence length="294" mass="33621">MIVNEYISYLERVNKSPNTVRGHKATLKLFVEAVGDDLNNLIPRDIEKYQASLVEAGKTAGTINTHVKRLKVFFKWLETSGIIQEDISKEVKIKREITTSVRWLSEPQITLLLREANWRFKDRGKIREYTIIRTLLGTGLRVEELCNLQRSDVVINKRFIRVRDGKGGAYREVSINEKLAAVLKAYTEGYTPKGNFFFDTNRSDKMTTRAVNHLLAKFNGVSDSKGRVTIEKLHAHMLRHTYAKSLVRVGEPLESIAKLLGHERNDGTPNIQMTARYVKASQEELSESVNKLDF</sequence>
<name>A0ABZ2NIA6_9BACI</name>
<evidence type="ECO:0000313" key="9">
    <source>
        <dbReference type="Proteomes" id="UP001377337"/>
    </source>
</evidence>
<dbReference type="RefSeq" id="WP_338779537.1">
    <property type="nucleotide sequence ID" value="NZ_CP147407.1"/>
</dbReference>
<dbReference type="PROSITE" id="PS51900">
    <property type="entry name" value="CB"/>
    <property type="match status" value="1"/>
</dbReference>
<evidence type="ECO:0000256" key="4">
    <source>
        <dbReference type="ARBA" id="ARBA00023172"/>
    </source>
</evidence>
<dbReference type="InterPro" id="IPR013762">
    <property type="entry name" value="Integrase-like_cat_sf"/>
</dbReference>
<dbReference type="InterPro" id="IPR050090">
    <property type="entry name" value="Tyrosine_recombinase_XerCD"/>
</dbReference>
<keyword evidence="9" id="KW-1185">Reference proteome</keyword>